<keyword evidence="1" id="KW-0472">Membrane</keyword>
<keyword evidence="1" id="KW-1133">Transmembrane helix</keyword>
<reference evidence="2 3" key="1">
    <citation type="submission" date="2016-10" db="EMBL/GenBank/DDBJ databases">
        <authorList>
            <person name="de Groot N.N."/>
        </authorList>
    </citation>
    <scope>NUCLEOTIDE SEQUENCE [LARGE SCALE GENOMIC DNA]</scope>
    <source>
        <strain evidence="2 3">DSM 21228</strain>
    </source>
</reference>
<evidence type="ECO:0000256" key="1">
    <source>
        <dbReference type="SAM" id="Phobius"/>
    </source>
</evidence>
<dbReference type="STRING" id="525918.SAMN05660964_03784"/>
<accession>A0A1H4GYW2</accession>
<evidence type="ECO:0000313" key="2">
    <source>
        <dbReference type="EMBL" id="SEB14078.1"/>
    </source>
</evidence>
<dbReference type="RefSeq" id="WP_093071166.1">
    <property type="nucleotide sequence ID" value="NZ_FNQP01000048.1"/>
</dbReference>
<dbReference type="AlphaFoldDB" id="A0A1H4GYW2"/>
<dbReference type="OrthoDB" id="4772211at2"/>
<evidence type="ECO:0008006" key="4">
    <source>
        <dbReference type="Google" id="ProtNLM"/>
    </source>
</evidence>
<protein>
    <recommendedName>
        <fullName evidence="4">DUF2147 domain-containing protein</fullName>
    </recommendedName>
</protein>
<sequence>METLLWFLKWVIGPIVGVFVTLLVSEPLKNWLAPLVSKLGSKQEEGITGKWKATFYYGSTEIPYVEMLEISSLFGQVVGHIIPHEDNHSAIKEIEDKKTLRLRGIIKDNRFFTGVWFHPNRKNHHHGAFKLLIDTNNEEIRGIWLGYSESRNKIESGRWEWIRV</sequence>
<name>A0A1H4GYW2_9GAMM</name>
<evidence type="ECO:0000313" key="3">
    <source>
        <dbReference type="Proteomes" id="UP000199397"/>
    </source>
</evidence>
<dbReference type="EMBL" id="FNQP01000048">
    <property type="protein sequence ID" value="SEB14078.1"/>
    <property type="molecule type" value="Genomic_DNA"/>
</dbReference>
<gene>
    <name evidence="2" type="ORF">SAMN05660964_03784</name>
</gene>
<feature type="transmembrane region" description="Helical" evidence="1">
    <location>
        <begin position="6"/>
        <end position="24"/>
    </location>
</feature>
<organism evidence="2 3">
    <name type="scientific">Thiothrix caldifontis</name>
    <dbReference type="NCBI Taxonomy" id="525918"/>
    <lineage>
        <taxon>Bacteria</taxon>
        <taxon>Pseudomonadati</taxon>
        <taxon>Pseudomonadota</taxon>
        <taxon>Gammaproteobacteria</taxon>
        <taxon>Thiotrichales</taxon>
        <taxon>Thiotrichaceae</taxon>
        <taxon>Thiothrix</taxon>
    </lineage>
</organism>
<proteinExistence type="predicted"/>
<keyword evidence="3" id="KW-1185">Reference proteome</keyword>
<dbReference type="Proteomes" id="UP000199397">
    <property type="component" value="Unassembled WGS sequence"/>
</dbReference>
<keyword evidence="1" id="KW-0812">Transmembrane</keyword>